<comment type="caution">
    <text evidence="3">The sequence shown here is derived from an EMBL/GenBank/DDBJ whole genome shotgun (WGS) entry which is preliminary data.</text>
</comment>
<dbReference type="PANTHER" id="PTHR26312">
    <property type="entry name" value="TETRATRICOPEPTIDE REPEAT PROTEIN 5"/>
    <property type="match status" value="1"/>
</dbReference>
<feature type="region of interest" description="Disordered" evidence="2">
    <location>
        <begin position="1"/>
        <end position="20"/>
    </location>
</feature>
<dbReference type="InterPro" id="IPR019734">
    <property type="entry name" value="TPR_rpt"/>
</dbReference>
<dbReference type="PANTHER" id="PTHR26312:SF225">
    <property type="entry name" value="TPR REPEAT PROTEIN"/>
    <property type="match status" value="1"/>
</dbReference>
<dbReference type="Proteomes" id="UP001370490">
    <property type="component" value="Unassembled WGS sequence"/>
</dbReference>
<protein>
    <submittedName>
        <fullName evidence="3">Uncharacterized protein</fullName>
    </submittedName>
</protein>
<keyword evidence="4" id="KW-1185">Reference proteome</keyword>
<reference evidence="3 4" key="1">
    <citation type="submission" date="2023-12" db="EMBL/GenBank/DDBJ databases">
        <title>A high-quality genome assembly for Dillenia turbinata (Dilleniales).</title>
        <authorList>
            <person name="Chanderbali A."/>
        </authorList>
    </citation>
    <scope>NUCLEOTIDE SEQUENCE [LARGE SCALE GENOMIC DNA]</scope>
    <source>
        <strain evidence="3">LSX21</strain>
        <tissue evidence="3">Leaf</tissue>
    </source>
</reference>
<keyword evidence="1" id="KW-0802">TPR repeat</keyword>
<dbReference type="GO" id="GO:0006396">
    <property type="term" value="P:RNA processing"/>
    <property type="evidence" value="ECO:0007669"/>
    <property type="project" value="InterPro"/>
</dbReference>
<evidence type="ECO:0000313" key="3">
    <source>
        <dbReference type="EMBL" id="KAK6929701.1"/>
    </source>
</evidence>
<evidence type="ECO:0000256" key="1">
    <source>
        <dbReference type="PROSITE-ProRule" id="PRU00339"/>
    </source>
</evidence>
<name>A0AAN8Z990_9MAGN</name>
<evidence type="ECO:0000313" key="4">
    <source>
        <dbReference type="Proteomes" id="UP001370490"/>
    </source>
</evidence>
<accession>A0AAN8Z990</accession>
<feature type="non-terminal residue" evidence="3">
    <location>
        <position position="605"/>
    </location>
</feature>
<dbReference type="SMART" id="SM00386">
    <property type="entry name" value="HAT"/>
    <property type="match status" value="5"/>
</dbReference>
<dbReference type="PROSITE" id="PS50005">
    <property type="entry name" value="TPR"/>
    <property type="match status" value="1"/>
</dbReference>
<feature type="region of interest" description="Disordered" evidence="2">
    <location>
        <begin position="512"/>
        <end position="538"/>
    </location>
</feature>
<dbReference type="InterPro" id="IPR011990">
    <property type="entry name" value="TPR-like_helical_dom_sf"/>
</dbReference>
<organism evidence="3 4">
    <name type="scientific">Dillenia turbinata</name>
    <dbReference type="NCBI Taxonomy" id="194707"/>
    <lineage>
        <taxon>Eukaryota</taxon>
        <taxon>Viridiplantae</taxon>
        <taxon>Streptophyta</taxon>
        <taxon>Embryophyta</taxon>
        <taxon>Tracheophyta</taxon>
        <taxon>Spermatophyta</taxon>
        <taxon>Magnoliopsida</taxon>
        <taxon>eudicotyledons</taxon>
        <taxon>Gunneridae</taxon>
        <taxon>Pentapetalae</taxon>
        <taxon>Dilleniales</taxon>
        <taxon>Dilleniaceae</taxon>
        <taxon>Dillenia</taxon>
    </lineage>
</organism>
<dbReference type="SUPFAM" id="SSF48452">
    <property type="entry name" value="TPR-like"/>
    <property type="match status" value="2"/>
</dbReference>
<feature type="repeat" description="TPR" evidence="1">
    <location>
        <begin position="537"/>
        <end position="570"/>
    </location>
</feature>
<dbReference type="InterPro" id="IPR003107">
    <property type="entry name" value="HAT"/>
</dbReference>
<gene>
    <name evidence="3" type="ORF">RJ641_003795</name>
</gene>
<dbReference type="EMBL" id="JBAMMX010000012">
    <property type="protein sequence ID" value="KAK6929701.1"/>
    <property type="molecule type" value="Genomic_DNA"/>
</dbReference>
<sequence>MLLRSSSTPVLESSLSSHSSEIPNRDIETIFATITSRNNKLPHYSPHTPKSLSCNSSPIANSASGFFNPDKKSSPFNLNFFRRTQSDGNLEKLRKNLNLMALQRQSSKTTEFALYSAPSFSIYNSEDGFGENDREELKSGDFENRGVRFLERAATIGETIDAVGSYEFSFQKECMDLIQEEGENDEDEALGQFQKMGVGEDIERPPSPPMYLATGLGIGNGGCDMEFGVPSFEEGQDVEEFYKRVLVQDPYNPLFLRNYARLLQSKGDLYEAEKYYYRATVADPADGEILSQYAKLVWDLHHDQERALNYFDKAAQAASTDSHVLAAYASFLWEIEDDVEEDALQKDQMQNGLNASMVEFQNLASKKEEREPPSVPLHLAAGLGIHVAGPGGNIDGSNYVVPESSEVGNMDECYKKMIEENPCNSLILRNYAEFLYLSKGDLHGAEYYYSRAVLADPVDGEIMSQYAKLVWELYRDQDKASTYFERAVQAAPTDSHVLAAYASFLWEIQDDGEEDDSKKDQVQKLASEEEEREPPNAPLHVAAGLGIQSKGDLQGAEEYYSRAILADPTDGEIISQYARLIWELYQDQDKASIYFGQAVQAAPTN</sequence>
<dbReference type="AlphaFoldDB" id="A0AAN8Z990"/>
<evidence type="ECO:0000256" key="2">
    <source>
        <dbReference type="SAM" id="MobiDB-lite"/>
    </source>
</evidence>
<proteinExistence type="predicted"/>
<dbReference type="Gene3D" id="1.25.40.10">
    <property type="entry name" value="Tetratricopeptide repeat domain"/>
    <property type="match status" value="3"/>
</dbReference>